<dbReference type="InterPro" id="IPR057326">
    <property type="entry name" value="KR_dom"/>
</dbReference>
<reference evidence="4" key="1">
    <citation type="submission" date="2021-06" db="EMBL/GenBank/DDBJ databases">
        <title>Description of novel taxa of the family Lachnospiraceae.</title>
        <authorList>
            <person name="Chaplin A.V."/>
            <person name="Sokolova S.R."/>
            <person name="Pikina A.P."/>
            <person name="Korzhanova M."/>
            <person name="Belova V."/>
            <person name="Korostin D."/>
            <person name="Efimov B.A."/>
        </authorList>
    </citation>
    <scope>NUCLEOTIDE SEQUENCE</scope>
    <source>
        <strain evidence="4">ASD5720</strain>
    </source>
</reference>
<dbReference type="PRINTS" id="PR00080">
    <property type="entry name" value="SDRFAMILY"/>
</dbReference>
<dbReference type="InterPro" id="IPR020904">
    <property type="entry name" value="Sc_DH/Rdtase_CS"/>
</dbReference>
<keyword evidence="5" id="KW-1185">Reference proteome</keyword>
<dbReference type="Pfam" id="PF13561">
    <property type="entry name" value="adh_short_C2"/>
    <property type="match status" value="1"/>
</dbReference>
<dbReference type="Proteomes" id="UP000712157">
    <property type="component" value="Unassembled WGS sequence"/>
</dbReference>
<dbReference type="Gene3D" id="3.40.50.720">
    <property type="entry name" value="NAD(P)-binding Rossmann-like Domain"/>
    <property type="match status" value="1"/>
</dbReference>
<protein>
    <submittedName>
        <fullName evidence="4">SDR family oxidoreductase</fullName>
    </submittedName>
</protein>
<dbReference type="GO" id="GO:0016616">
    <property type="term" value="F:oxidoreductase activity, acting on the CH-OH group of donors, NAD or NADP as acceptor"/>
    <property type="evidence" value="ECO:0007669"/>
    <property type="project" value="UniProtKB-ARBA"/>
</dbReference>
<dbReference type="RefSeq" id="WP_158344420.1">
    <property type="nucleotide sequence ID" value="NZ_JAHQCW010000028.1"/>
</dbReference>
<evidence type="ECO:0000313" key="5">
    <source>
        <dbReference type="Proteomes" id="UP000712157"/>
    </source>
</evidence>
<dbReference type="InterPro" id="IPR036291">
    <property type="entry name" value="NAD(P)-bd_dom_sf"/>
</dbReference>
<sequence length="253" mass="26853">MLSAEGKVVLITGGGRGIGYGIAQAFAEAGARLAITGRTASTLIEAAENLEADYGNEVMWVTADGGDEAAVKGVVEKVIEKYGKLDCLVNNAQASKSGVMLADHTKDDFDLAIGTGLYATFFYMREAFPYLKESKGCVINFASGAGLSGKIGQSSYAAAKEGIRGLSRVAAAEWGEFGINVNVLCPLAMTPGLEKWKDEYPKLYKKTIDEIPLQRFADPEKDIGRVCVFLTTDDAAYITGETISLQGGVGLRP</sequence>
<organism evidence="4 5">
    <name type="scientific">Diplocloster agilis</name>
    <dbReference type="NCBI Taxonomy" id="2850323"/>
    <lineage>
        <taxon>Bacteria</taxon>
        <taxon>Bacillati</taxon>
        <taxon>Bacillota</taxon>
        <taxon>Clostridia</taxon>
        <taxon>Lachnospirales</taxon>
        <taxon>Lachnospiraceae</taxon>
        <taxon>Diplocloster</taxon>
    </lineage>
</organism>
<dbReference type="EMBL" id="JAHQCW010000028">
    <property type="protein sequence ID" value="MBU9738068.1"/>
    <property type="molecule type" value="Genomic_DNA"/>
</dbReference>
<dbReference type="SMART" id="SM00822">
    <property type="entry name" value="PKS_KR"/>
    <property type="match status" value="1"/>
</dbReference>
<proteinExistence type="inferred from homology"/>
<feature type="domain" description="Ketoreductase" evidence="3">
    <location>
        <begin position="7"/>
        <end position="177"/>
    </location>
</feature>
<dbReference type="PROSITE" id="PS00061">
    <property type="entry name" value="ADH_SHORT"/>
    <property type="match status" value="1"/>
</dbReference>
<gene>
    <name evidence="4" type="ORF">KTH89_16110</name>
</gene>
<evidence type="ECO:0000256" key="1">
    <source>
        <dbReference type="ARBA" id="ARBA00006484"/>
    </source>
</evidence>
<dbReference type="InterPro" id="IPR002347">
    <property type="entry name" value="SDR_fam"/>
</dbReference>
<evidence type="ECO:0000256" key="2">
    <source>
        <dbReference type="ARBA" id="ARBA00023002"/>
    </source>
</evidence>
<dbReference type="CDD" id="cd05233">
    <property type="entry name" value="SDR_c"/>
    <property type="match status" value="1"/>
</dbReference>
<keyword evidence="2" id="KW-0560">Oxidoreductase</keyword>
<evidence type="ECO:0000313" key="4">
    <source>
        <dbReference type="EMBL" id="MBU9738068.1"/>
    </source>
</evidence>
<dbReference type="GO" id="GO:0008206">
    <property type="term" value="P:bile acid metabolic process"/>
    <property type="evidence" value="ECO:0007669"/>
    <property type="project" value="UniProtKB-ARBA"/>
</dbReference>
<evidence type="ECO:0000259" key="3">
    <source>
        <dbReference type="SMART" id="SM00822"/>
    </source>
</evidence>
<dbReference type="FunFam" id="3.40.50.720:FF:000084">
    <property type="entry name" value="Short-chain dehydrogenase reductase"/>
    <property type="match status" value="1"/>
</dbReference>
<comment type="caution">
    <text evidence="4">The sequence shown here is derived from an EMBL/GenBank/DDBJ whole genome shotgun (WGS) entry which is preliminary data.</text>
</comment>
<comment type="similarity">
    <text evidence="1">Belongs to the short-chain dehydrogenases/reductases (SDR) family.</text>
</comment>
<dbReference type="PRINTS" id="PR00081">
    <property type="entry name" value="GDHRDH"/>
</dbReference>
<dbReference type="AlphaFoldDB" id="A0A949JZG3"/>
<accession>A0A949JZG3</accession>
<dbReference type="PANTHER" id="PTHR42760">
    <property type="entry name" value="SHORT-CHAIN DEHYDROGENASES/REDUCTASES FAMILY MEMBER"/>
    <property type="match status" value="1"/>
</dbReference>
<name>A0A949JZG3_9FIRM</name>
<dbReference type="SUPFAM" id="SSF51735">
    <property type="entry name" value="NAD(P)-binding Rossmann-fold domains"/>
    <property type="match status" value="1"/>
</dbReference>